<feature type="region of interest" description="Disordered" evidence="1">
    <location>
        <begin position="197"/>
        <end position="268"/>
    </location>
</feature>
<gene>
    <name evidence="3" type="ORF">JTE90_009649</name>
</gene>
<evidence type="ECO:0000313" key="4">
    <source>
        <dbReference type="Proteomes" id="UP000827092"/>
    </source>
</evidence>
<feature type="compositionally biased region" description="Polar residues" evidence="1">
    <location>
        <begin position="218"/>
        <end position="228"/>
    </location>
</feature>
<evidence type="ECO:0000313" key="3">
    <source>
        <dbReference type="EMBL" id="KAG8193432.1"/>
    </source>
</evidence>
<feature type="region of interest" description="Disordered" evidence="1">
    <location>
        <begin position="164"/>
        <end position="184"/>
    </location>
</feature>
<accession>A0AAV6VAF3</accession>
<keyword evidence="2" id="KW-0472">Membrane</keyword>
<feature type="compositionally biased region" description="Polar residues" evidence="1">
    <location>
        <begin position="258"/>
        <end position="268"/>
    </location>
</feature>
<organism evidence="3 4">
    <name type="scientific">Oedothorax gibbosus</name>
    <dbReference type="NCBI Taxonomy" id="931172"/>
    <lineage>
        <taxon>Eukaryota</taxon>
        <taxon>Metazoa</taxon>
        <taxon>Ecdysozoa</taxon>
        <taxon>Arthropoda</taxon>
        <taxon>Chelicerata</taxon>
        <taxon>Arachnida</taxon>
        <taxon>Araneae</taxon>
        <taxon>Araneomorphae</taxon>
        <taxon>Entelegynae</taxon>
        <taxon>Araneoidea</taxon>
        <taxon>Linyphiidae</taxon>
        <taxon>Erigoninae</taxon>
        <taxon>Oedothorax</taxon>
    </lineage>
</organism>
<evidence type="ECO:0000256" key="1">
    <source>
        <dbReference type="SAM" id="MobiDB-lite"/>
    </source>
</evidence>
<reference evidence="3 4" key="1">
    <citation type="journal article" date="2022" name="Nat. Ecol. Evol.">
        <title>A masculinizing supergene underlies an exaggerated male reproductive morph in a spider.</title>
        <authorList>
            <person name="Hendrickx F."/>
            <person name="De Corte Z."/>
            <person name="Sonet G."/>
            <person name="Van Belleghem S.M."/>
            <person name="Kostlbacher S."/>
            <person name="Vangestel C."/>
        </authorList>
    </citation>
    <scope>NUCLEOTIDE SEQUENCE [LARGE SCALE GENOMIC DNA]</scope>
    <source>
        <strain evidence="3">W744_W776</strain>
    </source>
</reference>
<keyword evidence="4" id="KW-1185">Reference proteome</keyword>
<feature type="compositionally biased region" description="Pro residues" evidence="1">
    <location>
        <begin position="241"/>
        <end position="254"/>
    </location>
</feature>
<protein>
    <submittedName>
        <fullName evidence="3">Uncharacterized protein</fullName>
    </submittedName>
</protein>
<keyword evidence="2" id="KW-1133">Transmembrane helix</keyword>
<proteinExistence type="predicted"/>
<sequence length="268" mass="29871">MFPSQQPYPPQGYAMPPYGYAQPLSQPYAAQPAPGQPGITMNFFQQAPSNCPLPLNMQGPPQFPLPLLPTSILDGIGLVVLILITVAFCSYCYRCCCVQPPTGTEARPRRNRRQKNARRKRRRRQQSRTPNANRPPNPPCTVNIFPDQLPQSVTVHPPYPSQCTVNVYSDEQPQPGMVHPPYPNGQPPYYPHSYYPQYPMNSSSDHGQLLPPPYESLQRPQRPSQSFGASMEPDLSCFSQVPPPPPYDTCPQPVPTSCHESGGSNRKC</sequence>
<dbReference type="Proteomes" id="UP000827092">
    <property type="component" value="Unassembled WGS sequence"/>
</dbReference>
<feature type="compositionally biased region" description="Basic residues" evidence="1">
    <location>
        <begin position="109"/>
        <end position="126"/>
    </location>
</feature>
<dbReference type="AlphaFoldDB" id="A0AAV6VAF3"/>
<dbReference type="EMBL" id="JAFNEN010000122">
    <property type="protein sequence ID" value="KAG8193432.1"/>
    <property type="molecule type" value="Genomic_DNA"/>
</dbReference>
<keyword evidence="2" id="KW-0812">Transmembrane</keyword>
<comment type="caution">
    <text evidence="3">The sequence shown here is derived from an EMBL/GenBank/DDBJ whole genome shotgun (WGS) entry which is preliminary data.</text>
</comment>
<feature type="region of interest" description="Disordered" evidence="1">
    <location>
        <begin position="103"/>
        <end position="146"/>
    </location>
</feature>
<evidence type="ECO:0000256" key="2">
    <source>
        <dbReference type="SAM" id="Phobius"/>
    </source>
</evidence>
<feature type="transmembrane region" description="Helical" evidence="2">
    <location>
        <begin position="67"/>
        <end position="88"/>
    </location>
</feature>
<name>A0AAV6VAF3_9ARAC</name>